<feature type="compositionally biased region" description="Basic and acidic residues" evidence="1">
    <location>
        <begin position="89"/>
        <end position="98"/>
    </location>
</feature>
<evidence type="ECO:0000313" key="3">
    <source>
        <dbReference type="EMBL" id="OWO99410.1"/>
    </source>
</evidence>
<organism evidence="3 4">
    <name type="scientific">Diplocarpon coronariae</name>
    <dbReference type="NCBI Taxonomy" id="2795749"/>
    <lineage>
        <taxon>Eukaryota</taxon>
        <taxon>Fungi</taxon>
        <taxon>Dikarya</taxon>
        <taxon>Ascomycota</taxon>
        <taxon>Pezizomycotina</taxon>
        <taxon>Leotiomycetes</taxon>
        <taxon>Helotiales</taxon>
        <taxon>Drepanopezizaceae</taxon>
        <taxon>Diplocarpon</taxon>
    </lineage>
</organism>
<dbReference type="InParanoid" id="A0A218YVW1"/>
<sequence length="154" mass="16368">MGWLESWVRVVLTGSLAAPGSYTVTPAGRSPAGWNLDRGQPRSSDDMVSERRRTQARARARARARAQAQAQAHAHTQAHAHAMIPPDDCFSHDVEHEAPTASSGPDDELHMSGDALPQHPASSIQNPESRSRGGRGGQPSPALVGEQTIEAAPT</sequence>
<feature type="compositionally biased region" description="Basic residues" evidence="1">
    <location>
        <begin position="54"/>
        <end position="64"/>
    </location>
</feature>
<feature type="compositionally biased region" description="Low complexity" evidence="1">
    <location>
        <begin position="65"/>
        <end position="82"/>
    </location>
</feature>
<feature type="compositionally biased region" description="Basic and acidic residues" evidence="1">
    <location>
        <begin position="39"/>
        <end position="53"/>
    </location>
</feature>
<feature type="region of interest" description="Disordered" evidence="1">
    <location>
        <begin position="22"/>
        <end position="154"/>
    </location>
</feature>
<evidence type="ECO:0000256" key="2">
    <source>
        <dbReference type="SAM" id="SignalP"/>
    </source>
</evidence>
<keyword evidence="4" id="KW-1185">Reference proteome</keyword>
<comment type="caution">
    <text evidence="3">The sequence shown here is derived from an EMBL/GenBank/DDBJ whole genome shotgun (WGS) entry which is preliminary data.</text>
</comment>
<dbReference type="Proteomes" id="UP000242519">
    <property type="component" value="Unassembled WGS sequence"/>
</dbReference>
<reference evidence="3 4" key="1">
    <citation type="submission" date="2017-04" db="EMBL/GenBank/DDBJ databases">
        <title>Draft genome sequence of Marssonina coronaria NL1: causal agent of apple blotch.</title>
        <authorList>
            <person name="Cheng Q."/>
        </authorList>
    </citation>
    <scope>NUCLEOTIDE SEQUENCE [LARGE SCALE GENOMIC DNA]</scope>
    <source>
        <strain evidence="3 4">NL1</strain>
    </source>
</reference>
<proteinExistence type="predicted"/>
<protein>
    <submittedName>
        <fullName evidence="3">Uncharacterized protein</fullName>
    </submittedName>
</protein>
<accession>A0A218YVW1</accession>
<evidence type="ECO:0000256" key="1">
    <source>
        <dbReference type="SAM" id="MobiDB-lite"/>
    </source>
</evidence>
<dbReference type="EMBL" id="MZNU01000361">
    <property type="protein sequence ID" value="OWO99410.1"/>
    <property type="molecule type" value="Genomic_DNA"/>
</dbReference>
<feature type="signal peptide" evidence="2">
    <location>
        <begin position="1"/>
        <end position="17"/>
    </location>
</feature>
<keyword evidence="2" id="KW-0732">Signal</keyword>
<gene>
    <name evidence="3" type="ORF">B2J93_8807</name>
</gene>
<dbReference type="AlphaFoldDB" id="A0A218YVW1"/>
<feature type="chain" id="PRO_5012849608" evidence="2">
    <location>
        <begin position="18"/>
        <end position="154"/>
    </location>
</feature>
<evidence type="ECO:0000313" key="4">
    <source>
        <dbReference type="Proteomes" id="UP000242519"/>
    </source>
</evidence>
<name>A0A218YVW1_9HELO</name>